<evidence type="ECO:0000256" key="6">
    <source>
        <dbReference type="ARBA" id="ARBA00023136"/>
    </source>
</evidence>
<evidence type="ECO:0000313" key="9">
    <source>
        <dbReference type="Proteomes" id="UP000226525"/>
    </source>
</evidence>
<evidence type="ECO:0000256" key="5">
    <source>
        <dbReference type="ARBA" id="ARBA00022989"/>
    </source>
</evidence>
<sequence length="398" mass="43489">MKHRRVPVHSLGISQIISFGLLFYAFAQLKTPLAQSTGVNETMILAAVSGALVIQGVLALVIGQWIDRFGGLYIMQGGFLIGAIGLGLLSFYPSFVWICACLVLIGVSYAMCTYEVAFGSAVQLDEPKARRNISIITFYGGIASTVTWMSVAPMLEFLGLQMTCLCLAGLMLFGAWRFWVLSRCYQQEVPQISKTLEPFRWSILTQSEKRVLVTMGSISTLGFLTFTATSMFWINLFSEKFADPVLAVVLASLYGPFQVVGRLIEMKFGHRFDARLSGIVATMLMPLALTMIHSDAVEIAVLAMILFGMGQGVLTVTYGFVTNLYFRASVYGRAKGMMIAPRAVIAAMGPSLGGVLYAQGADQFLYVMAGLMLVAMLLMTSLLRLPPTNEIHLQPNNP</sequence>
<gene>
    <name evidence="8" type="ORF">CMN54_06260</name>
</gene>
<dbReference type="PANTHER" id="PTHR23517">
    <property type="entry name" value="RESISTANCE PROTEIN MDTM, PUTATIVE-RELATED-RELATED"/>
    <property type="match status" value="1"/>
</dbReference>
<comment type="caution">
    <text evidence="8">The sequence shown here is derived from an EMBL/GenBank/DDBJ whole genome shotgun (WGS) entry which is preliminary data.</text>
</comment>
<reference evidence="9" key="1">
    <citation type="submission" date="2017-09" db="EMBL/GenBank/DDBJ databases">
        <title>The Reconstruction of 2,631 Draft Metagenome-Assembled Genomes from the Global Oceans.</title>
        <authorList>
            <person name="Tully B.J."/>
            <person name="Graham E.D."/>
            <person name="Heidelberg J.F."/>
        </authorList>
    </citation>
    <scope>NUCLEOTIDE SEQUENCE [LARGE SCALE GENOMIC DNA]</scope>
</reference>
<accession>A0A2D6YIL1</accession>
<dbReference type="Proteomes" id="UP000226525">
    <property type="component" value="Unassembled WGS sequence"/>
</dbReference>
<evidence type="ECO:0000256" key="1">
    <source>
        <dbReference type="ARBA" id="ARBA00004651"/>
    </source>
</evidence>
<evidence type="ECO:0000256" key="7">
    <source>
        <dbReference type="SAM" id="Phobius"/>
    </source>
</evidence>
<dbReference type="GO" id="GO:0005886">
    <property type="term" value="C:plasma membrane"/>
    <property type="evidence" value="ECO:0007669"/>
    <property type="project" value="UniProtKB-SubCell"/>
</dbReference>
<dbReference type="GO" id="GO:0022857">
    <property type="term" value="F:transmembrane transporter activity"/>
    <property type="evidence" value="ECO:0007669"/>
    <property type="project" value="InterPro"/>
</dbReference>
<feature type="transmembrane region" description="Helical" evidence="7">
    <location>
        <begin position="157"/>
        <end position="179"/>
    </location>
</feature>
<proteinExistence type="predicted"/>
<evidence type="ECO:0000256" key="2">
    <source>
        <dbReference type="ARBA" id="ARBA00022448"/>
    </source>
</evidence>
<dbReference type="EMBL" id="NZEX01000072">
    <property type="protein sequence ID" value="MAH63038.1"/>
    <property type="molecule type" value="Genomic_DNA"/>
</dbReference>
<dbReference type="SUPFAM" id="SSF103473">
    <property type="entry name" value="MFS general substrate transporter"/>
    <property type="match status" value="1"/>
</dbReference>
<feature type="transmembrane region" description="Helical" evidence="7">
    <location>
        <begin position="338"/>
        <end position="358"/>
    </location>
</feature>
<feature type="transmembrane region" description="Helical" evidence="7">
    <location>
        <begin position="211"/>
        <end position="233"/>
    </location>
</feature>
<protein>
    <recommendedName>
        <fullName evidence="10">Major facilitator superfamily (MFS) profile domain-containing protein</fullName>
    </recommendedName>
</protein>
<feature type="transmembrane region" description="Helical" evidence="7">
    <location>
        <begin position="95"/>
        <end position="112"/>
    </location>
</feature>
<dbReference type="Pfam" id="PF07690">
    <property type="entry name" value="MFS_1"/>
    <property type="match status" value="1"/>
</dbReference>
<name>A0A2D6YIL1_9DELT</name>
<feature type="transmembrane region" description="Helical" evidence="7">
    <location>
        <begin position="299"/>
        <end position="326"/>
    </location>
</feature>
<feature type="transmembrane region" description="Helical" evidence="7">
    <location>
        <begin position="245"/>
        <end position="264"/>
    </location>
</feature>
<keyword evidence="3" id="KW-1003">Cell membrane</keyword>
<evidence type="ECO:0000256" key="4">
    <source>
        <dbReference type="ARBA" id="ARBA00022692"/>
    </source>
</evidence>
<evidence type="ECO:0008006" key="10">
    <source>
        <dbReference type="Google" id="ProtNLM"/>
    </source>
</evidence>
<feature type="transmembrane region" description="Helical" evidence="7">
    <location>
        <begin position="43"/>
        <end position="62"/>
    </location>
</feature>
<dbReference type="InterPro" id="IPR011701">
    <property type="entry name" value="MFS"/>
</dbReference>
<keyword evidence="4 7" id="KW-0812">Transmembrane</keyword>
<organism evidence="8 9">
    <name type="scientific">SAR324 cluster bacterium</name>
    <dbReference type="NCBI Taxonomy" id="2024889"/>
    <lineage>
        <taxon>Bacteria</taxon>
        <taxon>Deltaproteobacteria</taxon>
        <taxon>SAR324 cluster</taxon>
    </lineage>
</organism>
<keyword evidence="6 7" id="KW-0472">Membrane</keyword>
<keyword evidence="2" id="KW-0813">Transport</keyword>
<feature type="transmembrane region" description="Helical" evidence="7">
    <location>
        <begin position="69"/>
        <end position="89"/>
    </location>
</feature>
<feature type="transmembrane region" description="Helical" evidence="7">
    <location>
        <begin position="276"/>
        <end position="293"/>
    </location>
</feature>
<dbReference type="InterPro" id="IPR036259">
    <property type="entry name" value="MFS_trans_sf"/>
</dbReference>
<keyword evidence="5 7" id="KW-1133">Transmembrane helix</keyword>
<comment type="subcellular location">
    <subcellularLocation>
        <location evidence="1">Cell membrane</location>
        <topology evidence="1">Multi-pass membrane protein</topology>
    </subcellularLocation>
</comment>
<dbReference type="Gene3D" id="1.20.1250.20">
    <property type="entry name" value="MFS general substrate transporter like domains"/>
    <property type="match status" value="1"/>
</dbReference>
<evidence type="ECO:0000313" key="8">
    <source>
        <dbReference type="EMBL" id="MAH63038.1"/>
    </source>
</evidence>
<evidence type="ECO:0000256" key="3">
    <source>
        <dbReference type="ARBA" id="ARBA00022475"/>
    </source>
</evidence>
<dbReference type="AlphaFoldDB" id="A0A2D6YIL1"/>
<feature type="transmembrane region" description="Helical" evidence="7">
    <location>
        <begin position="364"/>
        <end position="383"/>
    </location>
</feature>
<dbReference type="InterPro" id="IPR050171">
    <property type="entry name" value="MFS_Transporters"/>
</dbReference>
<feature type="transmembrane region" description="Helical" evidence="7">
    <location>
        <begin position="133"/>
        <end position="151"/>
    </location>
</feature>